<evidence type="ECO:0000313" key="4">
    <source>
        <dbReference type="Proteomes" id="UP001642360"/>
    </source>
</evidence>
<evidence type="ECO:0000313" key="3">
    <source>
        <dbReference type="EMBL" id="CAK9173218.1"/>
    </source>
</evidence>
<keyword evidence="2" id="KW-0472">Membrane</keyword>
<dbReference type="EMBL" id="CAUOFW020006168">
    <property type="protein sequence ID" value="CAK9173218.1"/>
    <property type="molecule type" value="Genomic_DNA"/>
</dbReference>
<keyword evidence="2" id="KW-1133">Transmembrane helix</keyword>
<keyword evidence="4" id="KW-1185">Reference proteome</keyword>
<gene>
    <name evidence="3" type="ORF">ILEXP_LOCUS42956</name>
</gene>
<evidence type="ECO:0000256" key="1">
    <source>
        <dbReference type="SAM" id="MobiDB-lite"/>
    </source>
</evidence>
<comment type="caution">
    <text evidence="3">The sequence shown here is derived from an EMBL/GenBank/DDBJ whole genome shotgun (WGS) entry which is preliminary data.</text>
</comment>
<protein>
    <submittedName>
        <fullName evidence="3">Uncharacterized protein</fullName>
    </submittedName>
</protein>
<feature type="compositionally biased region" description="Low complexity" evidence="1">
    <location>
        <begin position="105"/>
        <end position="119"/>
    </location>
</feature>
<organism evidence="3 4">
    <name type="scientific">Ilex paraguariensis</name>
    <name type="common">yerba mate</name>
    <dbReference type="NCBI Taxonomy" id="185542"/>
    <lineage>
        <taxon>Eukaryota</taxon>
        <taxon>Viridiplantae</taxon>
        <taxon>Streptophyta</taxon>
        <taxon>Embryophyta</taxon>
        <taxon>Tracheophyta</taxon>
        <taxon>Spermatophyta</taxon>
        <taxon>Magnoliopsida</taxon>
        <taxon>eudicotyledons</taxon>
        <taxon>Gunneridae</taxon>
        <taxon>Pentapetalae</taxon>
        <taxon>asterids</taxon>
        <taxon>campanulids</taxon>
        <taxon>Aquifoliales</taxon>
        <taxon>Aquifoliaceae</taxon>
        <taxon>Ilex</taxon>
    </lineage>
</organism>
<sequence>MGLHLVVLAKLKLITTTYSVAPMVACLAWPFVLKLLFSVGRLGPLGRVYDDVLDGFRFFLFQMGQITFNAAPASGNSTRWERALRLVRERVAQVSHSPALESDESWSATAKTNTTTTSS</sequence>
<accession>A0ABC8TYQ8</accession>
<dbReference type="Proteomes" id="UP001642360">
    <property type="component" value="Unassembled WGS sequence"/>
</dbReference>
<feature type="transmembrane region" description="Helical" evidence="2">
    <location>
        <begin position="20"/>
        <end position="37"/>
    </location>
</feature>
<dbReference type="PANTHER" id="PTHR38925">
    <property type="entry name" value="PROTEIN, PUTATIVE-RELATED"/>
    <property type="match status" value="1"/>
</dbReference>
<feature type="region of interest" description="Disordered" evidence="1">
    <location>
        <begin position="94"/>
        <end position="119"/>
    </location>
</feature>
<proteinExistence type="predicted"/>
<dbReference type="AlphaFoldDB" id="A0ABC8TYQ8"/>
<evidence type="ECO:0000256" key="2">
    <source>
        <dbReference type="SAM" id="Phobius"/>
    </source>
</evidence>
<reference evidence="3 4" key="1">
    <citation type="submission" date="2024-02" db="EMBL/GenBank/DDBJ databases">
        <authorList>
            <person name="Vignale AGUSTIN F."/>
            <person name="Sosa J E."/>
            <person name="Modenutti C."/>
        </authorList>
    </citation>
    <scope>NUCLEOTIDE SEQUENCE [LARGE SCALE GENOMIC DNA]</scope>
</reference>
<name>A0ABC8TYQ8_9AQUA</name>
<keyword evidence="2" id="KW-0812">Transmembrane</keyword>
<dbReference type="PANTHER" id="PTHR38925:SF1">
    <property type="entry name" value="PROTEIN, PUTATIVE-RELATED"/>
    <property type="match status" value="1"/>
</dbReference>